<evidence type="ECO:0000313" key="2">
    <source>
        <dbReference type="Proteomes" id="UP000636793"/>
    </source>
</evidence>
<dbReference type="EMBL" id="BMHI01000001">
    <property type="protein sequence ID" value="GGB19517.1"/>
    <property type="molecule type" value="Genomic_DNA"/>
</dbReference>
<organism evidence="1 2">
    <name type="scientific">Flexivirga endophytica</name>
    <dbReference type="NCBI Taxonomy" id="1849103"/>
    <lineage>
        <taxon>Bacteria</taxon>
        <taxon>Bacillati</taxon>
        <taxon>Actinomycetota</taxon>
        <taxon>Actinomycetes</taxon>
        <taxon>Micrococcales</taxon>
        <taxon>Dermacoccaceae</taxon>
        <taxon>Flexivirga</taxon>
    </lineage>
</organism>
<evidence type="ECO:0000313" key="1">
    <source>
        <dbReference type="EMBL" id="GGB19517.1"/>
    </source>
</evidence>
<reference evidence="1" key="2">
    <citation type="submission" date="2020-09" db="EMBL/GenBank/DDBJ databases">
        <authorList>
            <person name="Sun Q."/>
            <person name="Zhou Y."/>
        </authorList>
    </citation>
    <scope>NUCLEOTIDE SEQUENCE</scope>
    <source>
        <strain evidence="1">CGMCC 1.15085</strain>
    </source>
</reference>
<dbReference type="Proteomes" id="UP000636793">
    <property type="component" value="Unassembled WGS sequence"/>
</dbReference>
<gene>
    <name evidence="1" type="ORF">GCM10011492_06700</name>
</gene>
<dbReference type="RefSeq" id="WP_188835509.1">
    <property type="nucleotide sequence ID" value="NZ_BMHI01000001.1"/>
</dbReference>
<name>A0A916WQ02_9MICO</name>
<proteinExistence type="predicted"/>
<dbReference type="AlphaFoldDB" id="A0A916WQ02"/>
<comment type="caution">
    <text evidence="1">The sequence shown here is derived from an EMBL/GenBank/DDBJ whole genome shotgun (WGS) entry which is preliminary data.</text>
</comment>
<keyword evidence="2" id="KW-1185">Reference proteome</keyword>
<protein>
    <submittedName>
        <fullName evidence="1">Uncharacterized protein</fullName>
    </submittedName>
</protein>
<accession>A0A916WQ02</accession>
<sequence>MAKVRRPAPTAPGAIPPELLDQLHPIWRDADALLAHPDFAPYVDQTVISRLQMTQGGYRQYHHVAGRWLVANGFENPKHPGFADWRRFREVVGRR</sequence>
<reference evidence="1" key="1">
    <citation type="journal article" date="2014" name="Int. J. Syst. Evol. Microbiol.">
        <title>Complete genome sequence of Corynebacterium casei LMG S-19264T (=DSM 44701T), isolated from a smear-ripened cheese.</title>
        <authorList>
            <consortium name="US DOE Joint Genome Institute (JGI-PGF)"/>
            <person name="Walter F."/>
            <person name="Albersmeier A."/>
            <person name="Kalinowski J."/>
            <person name="Ruckert C."/>
        </authorList>
    </citation>
    <scope>NUCLEOTIDE SEQUENCE</scope>
    <source>
        <strain evidence="1">CGMCC 1.15085</strain>
    </source>
</reference>